<reference evidence="2" key="1">
    <citation type="submission" date="2013-02" db="EMBL/GenBank/DDBJ databases">
        <authorList>
            <consortium name="The Broad Institute Genome Sequencing Platform"/>
            <person name="Cuomo C."/>
            <person name="Becnel J."/>
            <person name="Sanscrainte N."/>
            <person name="Walker B."/>
            <person name="Young S.K."/>
            <person name="Zeng Q."/>
            <person name="Gargeya S."/>
            <person name="Fitzgerald M."/>
            <person name="Haas B."/>
            <person name="Abouelleil A."/>
            <person name="Alvarado L."/>
            <person name="Arachchi H.M."/>
            <person name="Berlin A.M."/>
            <person name="Chapman S.B."/>
            <person name="Dewar J."/>
            <person name="Goldberg J."/>
            <person name="Griggs A."/>
            <person name="Gujja S."/>
            <person name="Hansen M."/>
            <person name="Howarth C."/>
            <person name="Imamovic A."/>
            <person name="Larimer J."/>
            <person name="McCowan C."/>
            <person name="Murphy C."/>
            <person name="Neiman D."/>
            <person name="Pearson M."/>
            <person name="Priest M."/>
            <person name="Roberts A."/>
            <person name="Saif S."/>
            <person name="Shea T."/>
            <person name="Sisk P."/>
            <person name="Sykes S."/>
            <person name="Wortman J."/>
            <person name="Nusbaum C."/>
            <person name="Birren B."/>
        </authorList>
    </citation>
    <scope>NUCLEOTIDE SEQUENCE [LARGE SCALE GENOMIC DNA]</scope>
    <source>
        <strain evidence="2">PRA339</strain>
    </source>
</reference>
<gene>
    <name evidence="1" type="ORF">H312_03462</name>
</gene>
<dbReference type="VEuPathDB" id="MicrosporidiaDB:H312_03462"/>
<dbReference type="OrthoDB" id="6226069at2759"/>
<dbReference type="Proteomes" id="UP000030655">
    <property type="component" value="Unassembled WGS sequence"/>
</dbReference>
<organism evidence="1 2">
    <name type="scientific">Anncaliia algerae PRA339</name>
    <dbReference type="NCBI Taxonomy" id="1288291"/>
    <lineage>
        <taxon>Eukaryota</taxon>
        <taxon>Fungi</taxon>
        <taxon>Fungi incertae sedis</taxon>
        <taxon>Microsporidia</taxon>
        <taxon>Tubulinosematoidea</taxon>
        <taxon>Tubulinosematidae</taxon>
        <taxon>Anncaliia</taxon>
    </lineage>
</organism>
<proteinExistence type="predicted"/>
<dbReference type="EMBL" id="KK365344">
    <property type="protein sequence ID" value="KCZ79153.1"/>
    <property type="molecule type" value="Genomic_DNA"/>
</dbReference>
<dbReference type="AlphaFoldDB" id="A0A059EVW3"/>
<reference evidence="1 2" key="2">
    <citation type="submission" date="2014-03" db="EMBL/GenBank/DDBJ databases">
        <title>The Genome Sequence of Anncaliia algerae insect isolate PRA339.</title>
        <authorList>
            <consortium name="The Broad Institute Genome Sequencing Platform"/>
            <consortium name="The Broad Institute Genome Sequencing Center for Infectious Disease"/>
            <person name="Cuomo C."/>
            <person name="Becnel J."/>
            <person name="Sanscrainte N."/>
            <person name="Walker B."/>
            <person name="Young S.K."/>
            <person name="Zeng Q."/>
            <person name="Gargeya S."/>
            <person name="Fitzgerald M."/>
            <person name="Haas B."/>
            <person name="Abouelleil A."/>
            <person name="Alvarado L."/>
            <person name="Arachchi H.M."/>
            <person name="Berlin A.M."/>
            <person name="Chapman S.B."/>
            <person name="Dewar J."/>
            <person name="Goldberg J."/>
            <person name="Griggs A."/>
            <person name="Gujja S."/>
            <person name="Hansen M."/>
            <person name="Howarth C."/>
            <person name="Imamovic A."/>
            <person name="Larimer J."/>
            <person name="McCowan C."/>
            <person name="Murphy C."/>
            <person name="Neiman D."/>
            <person name="Pearson M."/>
            <person name="Priest M."/>
            <person name="Roberts A."/>
            <person name="Saif S."/>
            <person name="Shea T."/>
            <person name="Sisk P."/>
            <person name="Sykes S."/>
            <person name="Wortman J."/>
            <person name="Nusbaum C."/>
            <person name="Birren B."/>
        </authorList>
    </citation>
    <scope>NUCLEOTIDE SEQUENCE [LARGE SCALE GENOMIC DNA]</scope>
    <source>
        <strain evidence="1 2">PRA339</strain>
    </source>
</reference>
<sequence length="110" mass="12659">MVDICTLIFLSSDSIKVVKASYKYEINRKTVSAVYAKLYLYVSEYYIAGLNRFGGLGIVCQIDESLVCYKRNIKKKVFINSKMDICNGRYKHVLSPNLSYKCLLTNQQIH</sequence>
<evidence type="ECO:0000313" key="2">
    <source>
        <dbReference type="Proteomes" id="UP000030655"/>
    </source>
</evidence>
<keyword evidence="2" id="KW-1185">Reference proteome</keyword>
<accession>A0A059EVW3</accession>
<evidence type="ECO:0000313" key="1">
    <source>
        <dbReference type="EMBL" id="KCZ79153.1"/>
    </source>
</evidence>
<dbReference type="HOGENOM" id="CLU_2170446_0_0_1"/>
<name>A0A059EVW3_9MICR</name>
<protein>
    <submittedName>
        <fullName evidence="1">Uncharacterized protein</fullName>
    </submittedName>
</protein>